<dbReference type="NCBIfam" id="NF033516">
    <property type="entry name" value="transpos_IS3"/>
    <property type="match status" value="1"/>
</dbReference>
<dbReference type="Gene3D" id="3.30.420.10">
    <property type="entry name" value="Ribonuclease H-like superfamily/Ribonuclease H"/>
    <property type="match status" value="1"/>
</dbReference>
<reference evidence="3" key="1">
    <citation type="submission" date="2016-09" db="EMBL/GenBank/DDBJ databases">
        <title>Acidihalobacter prosperus F5.</title>
        <authorList>
            <person name="Khaleque H.N."/>
            <person name="Ramsay J.P."/>
            <person name="Kaksonen A.H."/>
            <person name="Boxall N.J."/>
            <person name="Watkin E.L.J."/>
        </authorList>
    </citation>
    <scope>NUCLEOTIDE SEQUENCE [LARGE SCALE GENOMIC DNA]</scope>
    <source>
        <strain evidence="3">F5</strain>
    </source>
</reference>
<proteinExistence type="predicted"/>
<gene>
    <name evidence="2" type="ORF">BI364_07520</name>
</gene>
<dbReference type="AlphaFoldDB" id="A0A1D8IN43"/>
<protein>
    <submittedName>
        <fullName evidence="2">Transposase</fullName>
    </submittedName>
</protein>
<dbReference type="InterPro" id="IPR048020">
    <property type="entry name" value="Transpos_IS3"/>
</dbReference>
<dbReference type="PANTHER" id="PTHR46889:SF5">
    <property type="entry name" value="INTEGRASE PROTEIN"/>
    <property type="match status" value="1"/>
</dbReference>
<sequence>MNAYIDEHRDAYGVEPICRVLQVAPSAYRRHAARQRNPELRSARAKRDEWLMPHIERVWQANMQVYGAEKVWKQMNREDIVVARCTVERLMRRLGLEGVRRGKIVRTTTPDTSVPCPLDRVNRQFQADRPNQLWVSDFTYVSTWQGWLYVAFVVDVFARRIVGWRVSTSMTTDFVLDALEQALYDRQPSSEDTLIHHSDRGSQYVSIRYSERLAEADIAPSVGSKGDSYDNALAETINGLYKAELIHRRGPWKTRESVELATLEWVSWFNHQRLMGPLGHIPPAEAEANYYEQLNRQTAVAA</sequence>
<dbReference type="Proteomes" id="UP000095401">
    <property type="component" value="Chromosome"/>
</dbReference>
<evidence type="ECO:0000313" key="2">
    <source>
        <dbReference type="EMBL" id="AOU97834.1"/>
    </source>
</evidence>
<evidence type="ECO:0000259" key="1">
    <source>
        <dbReference type="PROSITE" id="PS50994"/>
    </source>
</evidence>
<dbReference type="InterPro" id="IPR001584">
    <property type="entry name" value="Integrase_cat-core"/>
</dbReference>
<dbReference type="PROSITE" id="PS50994">
    <property type="entry name" value="INTEGRASE"/>
    <property type="match status" value="1"/>
</dbReference>
<evidence type="ECO:0000313" key="3">
    <source>
        <dbReference type="Proteomes" id="UP000095401"/>
    </source>
</evidence>
<dbReference type="GO" id="GO:0015074">
    <property type="term" value="P:DNA integration"/>
    <property type="evidence" value="ECO:0007669"/>
    <property type="project" value="InterPro"/>
</dbReference>
<feature type="domain" description="Integrase catalytic" evidence="1">
    <location>
        <begin position="126"/>
        <end position="290"/>
    </location>
</feature>
<dbReference type="InterPro" id="IPR050900">
    <property type="entry name" value="Transposase_IS3/IS150/IS904"/>
</dbReference>
<dbReference type="SUPFAM" id="SSF53098">
    <property type="entry name" value="Ribonuclease H-like"/>
    <property type="match status" value="1"/>
</dbReference>
<name>A0A1D8IN43_9GAMM</name>
<accession>A0A1D8IN43</accession>
<dbReference type="EMBL" id="CP017415">
    <property type="protein sequence ID" value="AOU97834.1"/>
    <property type="molecule type" value="Genomic_DNA"/>
</dbReference>
<dbReference type="KEGG" id="aprs:BI364_07520"/>
<dbReference type="Pfam" id="PF00665">
    <property type="entry name" value="rve"/>
    <property type="match status" value="1"/>
</dbReference>
<dbReference type="InterPro" id="IPR012337">
    <property type="entry name" value="RNaseH-like_sf"/>
</dbReference>
<dbReference type="Pfam" id="PF13276">
    <property type="entry name" value="HTH_21"/>
    <property type="match status" value="1"/>
</dbReference>
<dbReference type="InterPro" id="IPR036397">
    <property type="entry name" value="RNaseH_sf"/>
</dbReference>
<organism evidence="2 3">
    <name type="scientific">Acidihalobacter yilgarnensis</name>
    <dbReference type="NCBI Taxonomy" id="2819280"/>
    <lineage>
        <taxon>Bacteria</taxon>
        <taxon>Pseudomonadati</taxon>
        <taxon>Pseudomonadota</taxon>
        <taxon>Gammaproteobacteria</taxon>
        <taxon>Chromatiales</taxon>
        <taxon>Ectothiorhodospiraceae</taxon>
        <taxon>Acidihalobacter</taxon>
    </lineage>
</organism>
<dbReference type="Pfam" id="PF13333">
    <property type="entry name" value="rve_2"/>
    <property type="match status" value="1"/>
</dbReference>
<dbReference type="InterPro" id="IPR025948">
    <property type="entry name" value="HTH-like_dom"/>
</dbReference>
<dbReference type="PANTHER" id="PTHR46889">
    <property type="entry name" value="TRANSPOSASE INSF FOR INSERTION SEQUENCE IS3B-RELATED"/>
    <property type="match status" value="1"/>
</dbReference>
<dbReference type="GO" id="GO:0003676">
    <property type="term" value="F:nucleic acid binding"/>
    <property type="evidence" value="ECO:0007669"/>
    <property type="project" value="InterPro"/>
</dbReference>
<keyword evidence="3" id="KW-1185">Reference proteome</keyword>